<feature type="coiled-coil region" evidence="2">
    <location>
        <begin position="178"/>
        <end position="205"/>
    </location>
</feature>
<dbReference type="PANTHER" id="PTHR47837">
    <property type="entry name" value="GTP PYROPHOSPHOKINASE YJBM"/>
    <property type="match status" value="1"/>
</dbReference>
<keyword evidence="5" id="KW-0808">Transferase</keyword>
<proteinExistence type="predicted"/>
<reference evidence="4" key="3">
    <citation type="submission" date="2017-03" db="EMBL/GenBank/DDBJ databases">
        <authorList>
            <person name="Dastager S.G."/>
            <person name="Neurgaonkar P.S."/>
            <person name="Dharne M.S."/>
        </authorList>
    </citation>
    <scope>NUCLEOTIDE SEQUENCE</scope>
    <source>
        <strain evidence="4">DSM 25145</strain>
    </source>
</reference>
<evidence type="ECO:0000256" key="1">
    <source>
        <dbReference type="ARBA" id="ARBA00004976"/>
    </source>
</evidence>
<dbReference type="UniPathway" id="UPA00908">
    <property type="reaction ID" value="UER00884"/>
</dbReference>
<evidence type="ECO:0000256" key="2">
    <source>
        <dbReference type="SAM" id="Coils"/>
    </source>
</evidence>
<comment type="pathway">
    <text evidence="1">Purine metabolism; ppGpp biosynthesis; ppGpp from GTP: step 1/2.</text>
</comment>
<dbReference type="Proteomes" id="UP000215545">
    <property type="component" value="Unassembled WGS sequence"/>
</dbReference>
<dbReference type="Proteomes" id="UP000186385">
    <property type="component" value="Unassembled WGS sequence"/>
</dbReference>
<dbReference type="SUPFAM" id="SSF81301">
    <property type="entry name" value="Nucleotidyltransferase"/>
    <property type="match status" value="1"/>
</dbReference>
<keyword evidence="2" id="KW-0175">Coiled coil</keyword>
<dbReference type="EMBL" id="FTLX01000003">
    <property type="protein sequence ID" value="SIQ55472.1"/>
    <property type="molecule type" value="Genomic_DNA"/>
</dbReference>
<dbReference type="EMBL" id="MWSK01000003">
    <property type="protein sequence ID" value="OXS78331.1"/>
    <property type="molecule type" value="Genomic_DNA"/>
</dbReference>
<dbReference type="GO" id="GO:0016301">
    <property type="term" value="F:kinase activity"/>
    <property type="evidence" value="ECO:0007669"/>
    <property type="project" value="UniProtKB-KW"/>
</dbReference>
<dbReference type="STRING" id="1017273.SAMN05443094_10345"/>
<dbReference type="RefSeq" id="WP_045851624.1">
    <property type="nucleotide sequence ID" value="NZ_FTLX01000003.1"/>
</dbReference>
<gene>
    <name evidence="4" type="ORF">B1B05_06875</name>
    <name evidence="5" type="ORF">SAMN05443094_10345</name>
</gene>
<keyword evidence="5" id="KW-0418">Kinase</keyword>
<name>A0A1N6TQ14_9BACI</name>
<feature type="domain" description="RelA/SpoT" evidence="3">
    <location>
        <begin position="47"/>
        <end position="170"/>
    </location>
</feature>
<evidence type="ECO:0000313" key="6">
    <source>
        <dbReference type="Proteomes" id="UP000186385"/>
    </source>
</evidence>
<dbReference type="Gene3D" id="1.10.287.860">
    <property type="entry name" value="Nucleotidyltransferase"/>
    <property type="match status" value="1"/>
</dbReference>
<dbReference type="InterPro" id="IPR043519">
    <property type="entry name" value="NT_sf"/>
</dbReference>
<evidence type="ECO:0000313" key="4">
    <source>
        <dbReference type="EMBL" id="OXS78331.1"/>
    </source>
</evidence>
<sequence length="209" mass="24424">MKEEIEEWKKLMLVHKFAMDEVNTKLHILNEEFQHIHQSNPIEHMKSRLKSQNGIVQKLERKGYTLTPENARRHVHDIAGIRITCSFTSDIYHVSRMIQQQRDLTVVQSKDYIQQAKPNGYQSLHLIVEVPVFLAASTEKTLVEIQLRTAAMDFWASLEHKLFYKFDREIPPALRSELKSAAETMKALDEKMEAIKKEMDFLKSGQVFT</sequence>
<dbReference type="Gene3D" id="3.30.460.10">
    <property type="entry name" value="Beta Polymerase, domain 2"/>
    <property type="match status" value="1"/>
</dbReference>
<dbReference type="Pfam" id="PF04607">
    <property type="entry name" value="RelA_SpoT"/>
    <property type="match status" value="1"/>
</dbReference>
<evidence type="ECO:0000313" key="5">
    <source>
        <dbReference type="EMBL" id="SIQ55472.1"/>
    </source>
</evidence>
<dbReference type="GO" id="GO:0015970">
    <property type="term" value="P:guanosine tetraphosphate biosynthetic process"/>
    <property type="evidence" value="ECO:0007669"/>
    <property type="project" value="UniProtKB-UniPathway"/>
</dbReference>
<dbReference type="AlphaFoldDB" id="A0A1N6TQ14"/>
<accession>A0A1N6TQ14</accession>
<dbReference type="InterPro" id="IPR007685">
    <property type="entry name" value="RelA_SpoT"/>
</dbReference>
<dbReference type="SMART" id="SM00954">
    <property type="entry name" value="RelA_SpoT"/>
    <property type="match status" value="1"/>
</dbReference>
<dbReference type="OrthoDB" id="9789634at2"/>
<dbReference type="PANTHER" id="PTHR47837:SF2">
    <property type="entry name" value="GTP PYROPHOSPHOKINASE YWAC"/>
    <property type="match status" value="1"/>
</dbReference>
<dbReference type="InterPro" id="IPR052366">
    <property type="entry name" value="GTP_Pyrophosphokinase"/>
</dbReference>
<protein>
    <submittedName>
        <fullName evidence="4 5">GTP pyrophosphokinase</fullName>
    </submittedName>
</protein>
<organism evidence="5 6">
    <name type="scientific">Domibacillus enclensis</name>
    <dbReference type="NCBI Taxonomy" id="1017273"/>
    <lineage>
        <taxon>Bacteria</taxon>
        <taxon>Bacillati</taxon>
        <taxon>Bacillota</taxon>
        <taxon>Bacilli</taxon>
        <taxon>Bacillales</taxon>
        <taxon>Bacillaceae</taxon>
        <taxon>Domibacillus</taxon>
    </lineage>
</organism>
<reference evidence="5 6" key="1">
    <citation type="submission" date="2017-01" db="EMBL/GenBank/DDBJ databases">
        <authorList>
            <person name="Mah S.A."/>
            <person name="Swanson W.J."/>
            <person name="Moy G.W."/>
            <person name="Vacquier V.D."/>
        </authorList>
    </citation>
    <scope>NUCLEOTIDE SEQUENCE [LARGE SCALE GENOMIC DNA]</scope>
    <source>
        <strain evidence="5 6">NIO-1016</strain>
    </source>
</reference>
<dbReference type="CDD" id="cd05399">
    <property type="entry name" value="NT_Rel-Spo_like"/>
    <property type="match status" value="1"/>
</dbReference>
<evidence type="ECO:0000313" key="7">
    <source>
        <dbReference type="Proteomes" id="UP000215545"/>
    </source>
</evidence>
<keyword evidence="7" id="KW-1185">Reference proteome</keyword>
<reference evidence="7" key="2">
    <citation type="submission" date="2017-03" db="EMBL/GenBank/DDBJ databases">
        <title>Bacillus sp. V-88(T) DSM27956, whole genome shotgun sequencing project.</title>
        <authorList>
            <person name="Dastager S.G."/>
            <person name="Neurgaonkar P.S."/>
            <person name="Dharne M.S."/>
        </authorList>
    </citation>
    <scope>NUCLEOTIDE SEQUENCE [LARGE SCALE GENOMIC DNA]</scope>
    <source>
        <strain evidence="7">DSM 25145</strain>
    </source>
</reference>
<evidence type="ECO:0000259" key="3">
    <source>
        <dbReference type="SMART" id="SM00954"/>
    </source>
</evidence>